<keyword evidence="3" id="KW-1185">Reference proteome</keyword>
<evidence type="ECO:0000313" key="2">
    <source>
        <dbReference type="EMBL" id="KAF6809880.1"/>
    </source>
</evidence>
<proteinExistence type="predicted"/>
<dbReference type="EMBL" id="WIGM01000874">
    <property type="protein sequence ID" value="KAF6809880.1"/>
    <property type="molecule type" value="Genomic_DNA"/>
</dbReference>
<feature type="region of interest" description="Disordered" evidence="1">
    <location>
        <begin position="75"/>
        <end position="128"/>
    </location>
</feature>
<evidence type="ECO:0000256" key="1">
    <source>
        <dbReference type="SAM" id="MobiDB-lite"/>
    </source>
</evidence>
<accession>A0A8H6JC66</accession>
<sequence length="146" mass="16703">MAESERDGNLTRLVPQVAELRRRDLERTKELEKQRAVKYAEEPDTQLRQAAEQAQEILRLRTRVDKSTDVVVARHLRSHHPPAKSSSTTSNTREHATVRGDDPGLRRLVDGPSLTKKPRRAAAVQERRWTKLALRKQATRRDSAAL</sequence>
<gene>
    <name evidence="2" type="ORF">CMUS01_13587</name>
</gene>
<comment type="caution">
    <text evidence="2">The sequence shown here is derived from an EMBL/GenBank/DDBJ whole genome shotgun (WGS) entry which is preliminary data.</text>
</comment>
<dbReference type="Proteomes" id="UP000639643">
    <property type="component" value="Unassembled WGS sequence"/>
</dbReference>
<protein>
    <submittedName>
        <fullName evidence="2">Uncharacterized protein</fullName>
    </submittedName>
</protein>
<name>A0A8H6JC66_9PEZI</name>
<feature type="compositionally biased region" description="Basic and acidic residues" evidence="1">
    <location>
        <begin position="92"/>
        <end position="109"/>
    </location>
</feature>
<organism evidence="2 3">
    <name type="scientific">Colletotrichum musicola</name>
    <dbReference type="NCBI Taxonomy" id="2175873"/>
    <lineage>
        <taxon>Eukaryota</taxon>
        <taxon>Fungi</taxon>
        <taxon>Dikarya</taxon>
        <taxon>Ascomycota</taxon>
        <taxon>Pezizomycotina</taxon>
        <taxon>Sordariomycetes</taxon>
        <taxon>Hypocreomycetidae</taxon>
        <taxon>Glomerellales</taxon>
        <taxon>Glomerellaceae</taxon>
        <taxon>Colletotrichum</taxon>
        <taxon>Colletotrichum orchidearum species complex</taxon>
    </lineage>
</organism>
<dbReference type="AlphaFoldDB" id="A0A8H6JC66"/>
<evidence type="ECO:0000313" key="3">
    <source>
        <dbReference type="Proteomes" id="UP000639643"/>
    </source>
</evidence>
<reference evidence="2" key="1">
    <citation type="journal article" date="2020" name="Phytopathology">
        <title>Genome Sequence Resources of Colletotrichum truncatum, C. plurivorum, C. musicola, and C. sojae: Four Species Pathogenic to Soybean (Glycine max).</title>
        <authorList>
            <person name="Rogerio F."/>
            <person name="Boufleur T.R."/>
            <person name="Ciampi-Guillardi M."/>
            <person name="Sukno S.A."/>
            <person name="Thon M.R."/>
            <person name="Massola Junior N.S."/>
            <person name="Baroncelli R."/>
        </authorList>
    </citation>
    <scope>NUCLEOTIDE SEQUENCE</scope>
    <source>
        <strain evidence="2">LFN0074</strain>
    </source>
</reference>